<organism evidence="2 3">
    <name type="scientific">Candidatus Sungbacteria bacterium RIFCSPLOWO2_02_FULL_48_13b</name>
    <dbReference type="NCBI Taxonomy" id="1802283"/>
    <lineage>
        <taxon>Bacteria</taxon>
        <taxon>Candidatus Sungiibacteriota</taxon>
    </lineage>
</organism>
<proteinExistence type="predicted"/>
<name>A0A1G2LH75_9BACT</name>
<feature type="transmembrane region" description="Helical" evidence="1">
    <location>
        <begin position="44"/>
        <end position="66"/>
    </location>
</feature>
<reference evidence="2 3" key="1">
    <citation type="journal article" date="2016" name="Nat. Commun.">
        <title>Thousands of microbial genomes shed light on interconnected biogeochemical processes in an aquifer system.</title>
        <authorList>
            <person name="Anantharaman K."/>
            <person name="Brown C.T."/>
            <person name="Hug L.A."/>
            <person name="Sharon I."/>
            <person name="Castelle C.J."/>
            <person name="Probst A.J."/>
            <person name="Thomas B.C."/>
            <person name="Singh A."/>
            <person name="Wilkins M.J."/>
            <person name="Karaoz U."/>
            <person name="Brodie E.L."/>
            <person name="Williams K.H."/>
            <person name="Hubbard S.S."/>
            <person name="Banfield J.F."/>
        </authorList>
    </citation>
    <scope>NUCLEOTIDE SEQUENCE [LARGE SCALE GENOMIC DNA]</scope>
</reference>
<keyword evidence="1" id="KW-1133">Transmembrane helix</keyword>
<evidence type="ECO:0000313" key="3">
    <source>
        <dbReference type="Proteomes" id="UP000179052"/>
    </source>
</evidence>
<feature type="transmembrane region" description="Helical" evidence="1">
    <location>
        <begin position="72"/>
        <end position="94"/>
    </location>
</feature>
<dbReference type="Proteomes" id="UP000179052">
    <property type="component" value="Unassembled WGS sequence"/>
</dbReference>
<keyword evidence="1" id="KW-0812">Transmembrane</keyword>
<evidence type="ECO:0000256" key="1">
    <source>
        <dbReference type="SAM" id="Phobius"/>
    </source>
</evidence>
<comment type="caution">
    <text evidence="2">The sequence shown here is derived from an EMBL/GenBank/DDBJ whole genome shotgun (WGS) entry which is preliminary data.</text>
</comment>
<evidence type="ECO:0000313" key="2">
    <source>
        <dbReference type="EMBL" id="OHA10975.1"/>
    </source>
</evidence>
<sequence length="234" mass="26273">MIVGLCRWIAGKLGYIAWRLQAAAEIRERWWQTLGVGDRRMVRLSALAFAMGIAGFVAYSLGVALGGSAWGALGFLIPFYAVCLFFSAFWLTALSGTSLNRRLRDLRNFYYAMGGLPPTTETGREIFQRRFEQQLGRWENVVKNVWGSMAAITQRLENLREVETDNLPDAIERVGEAEAELRIEQEKLGRIKRRLEQHVSAATSPHLYFGIGVGLRVPENIEGLIIGLTSPLKK</sequence>
<gene>
    <name evidence="2" type="ORF">A3H71_03375</name>
</gene>
<protein>
    <submittedName>
        <fullName evidence="2">Uncharacterized protein</fullName>
    </submittedName>
</protein>
<dbReference type="AlphaFoldDB" id="A0A1G2LH75"/>
<keyword evidence="1" id="KW-0472">Membrane</keyword>
<accession>A0A1G2LH75</accession>
<dbReference type="EMBL" id="MHQV01000018">
    <property type="protein sequence ID" value="OHA10975.1"/>
    <property type="molecule type" value="Genomic_DNA"/>
</dbReference>